<evidence type="ECO:0000313" key="8">
    <source>
        <dbReference type="EMBL" id="KYQ50528.1"/>
    </source>
</evidence>
<dbReference type="Gene3D" id="3.90.1140.10">
    <property type="entry name" value="Cyclic phosphodiesterase"/>
    <property type="match status" value="1"/>
</dbReference>
<dbReference type="GO" id="GO:0000175">
    <property type="term" value="F:3'-5'-RNA exonuclease activity"/>
    <property type="evidence" value="ECO:0007669"/>
    <property type="project" value="TreeGrafter"/>
</dbReference>
<dbReference type="Proteomes" id="UP000075809">
    <property type="component" value="Unassembled WGS sequence"/>
</dbReference>
<keyword evidence="4" id="KW-0539">Nucleus</keyword>
<evidence type="ECO:0000256" key="3">
    <source>
        <dbReference type="ARBA" id="ARBA00023239"/>
    </source>
</evidence>
<keyword evidence="2" id="KW-0378">Hydrolase</keyword>
<dbReference type="PANTHER" id="PTHR13522">
    <property type="entry name" value="U6 SNRNA PHOSPHODIESTERASE 1"/>
    <property type="match status" value="1"/>
</dbReference>
<evidence type="ECO:0000256" key="1">
    <source>
        <dbReference type="ARBA" id="ARBA00022722"/>
    </source>
</evidence>
<dbReference type="GO" id="GO:0016829">
    <property type="term" value="F:lyase activity"/>
    <property type="evidence" value="ECO:0007669"/>
    <property type="project" value="UniProtKB-KW"/>
</dbReference>
<dbReference type="AlphaFoldDB" id="A0A151WRT6"/>
<organism evidence="8 9">
    <name type="scientific">Mycetomoellerius zeteki</name>
    <dbReference type="NCBI Taxonomy" id="64791"/>
    <lineage>
        <taxon>Eukaryota</taxon>
        <taxon>Metazoa</taxon>
        <taxon>Ecdysozoa</taxon>
        <taxon>Arthropoda</taxon>
        <taxon>Hexapoda</taxon>
        <taxon>Insecta</taxon>
        <taxon>Pterygota</taxon>
        <taxon>Neoptera</taxon>
        <taxon>Endopterygota</taxon>
        <taxon>Hymenoptera</taxon>
        <taxon>Apocrita</taxon>
        <taxon>Aculeata</taxon>
        <taxon>Formicoidea</taxon>
        <taxon>Formicidae</taxon>
        <taxon>Myrmicinae</taxon>
        <taxon>Mycetomoellerius</taxon>
    </lineage>
</organism>
<evidence type="ECO:0000256" key="5">
    <source>
        <dbReference type="ARBA" id="ARBA00029300"/>
    </source>
</evidence>
<accession>A0A151WRT6</accession>
<dbReference type="PANTHER" id="PTHR13522:SF3">
    <property type="entry name" value="U6 SNRNA PHOSPHODIESTERASE 1"/>
    <property type="match status" value="1"/>
</dbReference>
<feature type="non-terminal residue" evidence="8">
    <location>
        <position position="1"/>
    </location>
</feature>
<evidence type="ECO:0000256" key="2">
    <source>
        <dbReference type="ARBA" id="ARBA00022801"/>
    </source>
</evidence>
<gene>
    <name evidence="8" type="ORF">ALC60_10428</name>
</gene>
<keyword evidence="9" id="KW-1185">Reference proteome</keyword>
<dbReference type="HAMAP" id="MF_03040">
    <property type="entry name" value="USB1"/>
    <property type="match status" value="1"/>
</dbReference>
<dbReference type="InterPro" id="IPR027521">
    <property type="entry name" value="Usb1"/>
</dbReference>
<evidence type="ECO:0000256" key="6">
    <source>
        <dbReference type="ARBA" id="ARBA00029543"/>
    </source>
</evidence>
<dbReference type="Pfam" id="PF09749">
    <property type="entry name" value="HVSL"/>
    <property type="match status" value="1"/>
</dbReference>
<reference evidence="8 9" key="1">
    <citation type="submission" date="2015-09" db="EMBL/GenBank/DDBJ databases">
        <title>Trachymyrmex zeteki WGS genome.</title>
        <authorList>
            <person name="Nygaard S."/>
            <person name="Hu H."/>
            <person name="Boomsma J."/>
            <person name="Zhang G."/>
        </authorList>
    </citation>
    <scope>NUCLEOTIDE SEQUENCE [LARGE SCALE GENOMIC DNA]</scope>
    <source>
        <strain evidence="8">Tzet28-1</strain>
        <tissue evidence="8">Whole body</tissue>
    </source>
</reference>
<evidence type="ECO:0000256" key="4">
    <source>
        <dbReference type="ARBA" id="ARBA00023242"/>
    </source>
</evidence>
<evidence type="ECO:0000313" key="9">
    <source>
        <dbReference type="Proteomes" id="UP000075809"/>
    </source>
</evidence>
<dbReference type="STRING" id="64791.A0A151WRT6"/>
<name>A0A151WRT6_9HYME</name>
<evidence type="ECO:0000256" key="7">
    <source>
        <dbReference type="ARBA" id="ARBA00030030"/>
    </source>
</evidence>
<dbReference type="EMBL" id="KQ982805">
    <property type="protein sequence ID" value="KYQ50528.1"/>
    <property type="molecule type" value="Genomic_DNA"/>
</dbReference>
<dbReference type="GO" id="GO:0034477">
    <property type="term" value="P:U6 snRNA 3'-end processing"/>
    <property type="evidence" value="ECO:0007669"/>
    <property type="project" value="InterPro"/>
</dbReference>
<protein>
    <recommendedName>
        <fullName evidence="6">U6 snRNA phosphodiesterase 1</fullName>
    </recommendedName>
    <alternativeName>
        <fullName evidence="7">3'-5' RNA exonuclease USB1</fullName>
    </alternativeName>
</protein>
<dbReference type="GO" id="GO:0005634">
    <property type="term" value="C:nucleus"/>
    <property type="evidence" value="ECO:0007669"/>
    <property type="project" value="TreeGrafter"/>
</dbReference>
<keyword evidence="1" id="KW-0540">Nuclease</keyword>
<keyword evidence="3" id="KW-0456">Lyase</keyword>
<comment type="catalytic activity">
    <reaction evidence="5">
        <text>a 3'-end uridylyl-uridine-RNA = a 3'-end 2',3'-cyclophospho-uridine-RNA + uridine</text>
        <dbReference type="Rhea" id="RHEA:46052"/>
        <dbReference type="Rhea" id="RHEA-COMP:17384"/>
        <dbReference type="Rhea" id="RHEA-COMP:17385"/>
        <dbReference type="ChEBI" id="CHEBI:16704"/>
        <dbReference type="ChEBI" id="CHEBI:85643"/>
        <dbReference type="ChEBI" id="CHEBI:85644"/>
    </reaction>
    <physiologicalReaction direction="left-to-right" evidence="5">
        <dbReference type="Rhea" id="RHEA:46053"/>
    </physiologicalReaction>
</comment>
<proteinExistence type="inferred from homology"/>
<sequence>LKNMAGLHLIQTYSSDSDEDEHDEKRKDDHKIVNKLALPASILSWKGITYNEEVIDDPLDHDGRIRSFKHERGNWATLIYINYTPSDCLDTWMKSVLNKLPVQGTIISSLHISLSRTVVLKFHWIESFVEGIKLACRSFNKFIIQLTDVKVYCNEERTRTFLGIYCQDEDRMLKCLTEVFDNLLADYQLPSFYKDTSYHISFFWCLGDKRACLKEILPSLTSSLNKFLVENVEDAYVHVNDIQCKIGNKCYTFKLK</sequence>